<proteinExistence type="predicted"/>
<dbReference type="Proteomes" id="UP000054144">
    <property type="component" value="Unassembled WGS sequence"/>
</dbReference>
<reference evidence="1 2" key="1">
    <citation type="journal article" date="2015" name="Fungal Genet. Biol.">
        <title>Evolution of novel wood decay mechanisms in Agaricales revealed by the genome sequences of Fistulina hepatica and Cylindrobasidium torrendii.</title>
        <authorList>
            <person name="Floudas D."/>
            <person name="Held B.W."/>
            <person name="Riley R."/>
            <person name="Nagy L.G."/>
            <person name="Koehler G."/>
            <person name="Ransdell A.S."/>
            <person name="Younus H."/>
            <person name="Chow J."/>
            <person name="Chiniquy J."/>
            <person name="Lipzen A."/>
            <person name="Tritt A."/>
            <person name="Sun H."/>
            <person name="Haridas S."/>
            <person name="LaButti K."/>
            <person name="Ohm R.A."/>
            <person name="Kues U."/>
            <person name="Blanchette R.A."/>
            <person name="Grigoriev I.V."/>
            <person name="Minto R.E."/>
            <person name="Hibbett D.S."/>
        </authorList>
    </citation>
    <scope>NUCLEOTIDE SEQUENCE [LARGE SCALE GENOMIC DNA]</scope>
    <source>
        <strain evidence="1 2">ATCC 64428</strain>
    </source>
</reference>
<gene>
    <name evidence="1" type="ORF">FISHEDRAFT_68769</name>
</gene>
<dbReference type="OrthoDB" id="107110at2759"/>
<name>A0A0D7AP62_9AGAR</name>
<evidence type="ECO:0000313" key="1">
    <source>
        <dbReference type="EMBL" id="KIY53554.1"/>
    </source>
</evidence>
<evidence type="ECO:0000313" key="2">
    <source>
        <dbReference type="Proteomes" id="UP000054144"/>
    </source>
</evidence>
<dbReference type="AlphaFoldDB" id="A0A0D7AP62"/>
<sequence>MLAEQLPLHVCVYGYVDEIEAEQYVEFKFPFGDTVLAFKVSSAFEKLRSEGTKSPGTAEVPKGRITFAPDYPVRETQVEDLDVPVIRVVFSLGGRRPALRVVPQSSEPGEFTSYDIWASGLSKEVFCACKDYLSPWRDLLAVSSGWKDLYTEKDSLQRELQMQTTPMAGKDDAFWQWIGPAWKTH</sequence>
<protein>
    <submittedName>
        <fullName evidence="1">Uncharacterized protein</fullName>
    </submittedName>
</protein>
<dbReference type="EMBL" id="KN881606">
    <property type="protein sequence ID" value="KIY53554.1"/>
    <property type="molecule type" value="Genomic_DNA"/>
</dbReference>
<keyword evidence="2" id="KW-1185">Reference proteome</keyword>
<accession>A0A0D7AP62</accession>
<organism evidence="1 2">
    <name type="scientific">Fistulina hepatica ATCC 64428</name>
    <dbReference type="NCBI Taxonomy" id="1128425"/>
    <lineage>
        <taxon>Eukaryota</taxon>
        <taxon>Fungi</taxon>
        <taxon>Dikarya</taxon>
        <taxon>Basidiomycota</taxon>
        <taxon>Agaricomycotina</taxon>
        <taxon>Agaricomycetes</taxon>
        <taxon>Agaricomycetidae</taxon>
        <taxon>Agaricales</taxon>
        <taxon>Fistulinaceae</taxon>
        <taxon>Fistulina</taxon>
    </lineage>
</organism>